<reference evidence="4 5" key="1">
    <citation type="submission" date="2019-01" db="EMBL/GenBank/DDBJ databases">
        <title>Sequencing of cultivated peanut Arachis hypogaea provides insights into genome evolution and oil improvement.</title>
        <authorList>
            <person name="Chen X."/>
        </authorList>
    </citation>
    <scope>NUCLEOTIDE SEQUENCE [LARGE SCALE GENOMIC DNA]</scope>
    <source>
        <strain evidence="5">cv. Fuhuasheng</strain>
        <tissue evidence="4">Leaves</tissue>
    </source>
</reference>
<keyword evidence="2" id="KW-0479">Metal-binding</keyword>
<comment type="function">
    <text evidence="2">Putative transcription activator involved in regulating light control of development.</text>
</comment>
<keyword evidence="1 2" id="KW-0863">Zinc-finger</keyword>
<keyword evidence="5" id="KW-1185">Reference proteome</keyword>
<proteinExistence type="inferred from homology"/>
<accession>A0A445DE25</accession>
<comment type="caution">
    <text evidence="4">The sequence shown here is derived from an EMBL/GenBank/DDBJ whole genome shotgun (WGS) entry which is preliminary data.</text>
</comment>
<protein>
    <recommendedName>
        <fullName evidence="2">Protein FAR1-RELATED SEQUENCE</fullName>
    </recommendedName>
</protein>
<feature type="domain" description="SWIM-type" evidence="3">
    <location>
        <begin position="215"/>
        <end position="253"/>
    </location>
</feature>
<dbReference type="GO" id="GO:0005634">
    <property type="term" value="C:nucleus"/>
    <property type="evidence" value="ECO:0007669"/>
    <property type="project" value="UniProtKB-SubCell"/>
</dbReference>
<keyword evidence="2" id="KW-0862">Zinc</keyword>
<gene>
    <name evidence="4" type="ORF">Ahy_A04g018592</name>
</gene>
<dbReference type="AlphaFoldDB" id="A0A445DE25"/>
<dbReference type="EMBL" id="SDMP01000004">
    <property type="protein sequence ID" value="RYR61419.1"/>
    <property type="molecule type" value="Genomic_DNA"/>
</dbReference>
<sequence>MNIDDNKNLKESIECNELCFGYDSSSDKEEEDLITNEGKFSESMEMSNYSYKIQEVEKKLNELSYDDMWGIEFDNVDQCCDFYRNYAEVHDFVARLDEKGQDFSGNLNMRQMVCNREGTHRKKYLEMENRKKDHKPITRYRTNELLSDFKSLFTTPVLTTCLQDIEKQAADIFTRSMFKEVRCEIEEAGKLNVVTHSVSNNEVKVRINKYRQPGRECEVQYDKVTKKFACDCRLFESRGIRCCHIFCTMRHDHIDIIPDTLVCTRWTKNTKKDYVCSVTSAETDSENIAGIRYGALVTLCFTLCESASKNRDDFMEIRDDIFGLIQKLKKRRDPDSNVLSNACMVGDPTVVKTKGVLRQNRWAIKSRKCSHCIRRGHTIRRCPELYSRDVLHTGHHQSSDELNDEKSYFEEEINYQSNDESNDTRVDDTSLKSKKYKQIKSGQPNNHDTNKICQPNLIDPMKLQNQHLNGLSMYSTFPEFSIPLYHPYNETPLYQSYSPYYYNVPNENLFWNGEVHNLNENRKQ</sequence>
<dbReference type="GO" id="GO:0006355">
    <property type="term" value="P:regulation of DNA-templated transcription"/>
    <property type="evidence" value="ECO:0007669"/>
    <property type="project" value="UniProtKB-UniRule"/>
</dbReference>
<organism evidence="4 5">
    <name type="scientific">Arachis hypogaea</name>
    <name type="common">Peanut</name>
    <dbReference type="NCBI Taxonomy" id="3818"/>
    <lineage>
        <taxon>Eukaryota</taxon>
        <taxon>Viridiplantae</taxon>
        <taxon>Streptophyta</taxon>
        <taxon>Embryophyta</taxon>
        <taxon>Tracheophyta</taxon>
        <taxon>Spermatophyta</taxon>
        <taxon>Magnoliopsida</taxon>
        <taxon>eudicotyledons</taxon>
        <taxon>Gunneridae</taxon>
        <taxon>Pentapetalae</taxon>
        <taxon>rosids</taxon>
        <taxon>fabids</taxon>
        <taxon>Fabales</taxon>
        <taxon>Fabaceae</taxon>
        <taxon>Papilionoideae</taxon>
        <taxon>50 kb inversion clade</taxon>
        <taxon>dalbergioids sensu lato</taxon>
        <taxon>Dalbergieae</taxon>
        <taxon>Pterocarpus clade</taxon>
        <taxon>Arachis</taxon>
    </lineage>
</organism>
<evidence type="ECO:0000313" key="4">
    <source>
        <dbReference type="EMBL" id="RYR61419.1"/>
    </source>
</evidence>
<dbReference type="PROSITE" id="PS50966">
    <property type="entry name" value="ZF_SWIM"/>
    <property type="match status" value="1"/>
</dbReference>
<comment type="similarity">
    <text evidence="2">Belongs to the FHY3/FAR1 family.</text>
</comment>
<comment type="subcellular location">
    <subcellularLocation>
        <location evidence="2">Nucleus</location>
    </subcellularLocation>
</comment>
<evidence type="ECO:0000256" key="1">
    <source>
        <dbReference type="PROSITE-ProRule" id="PRU00325"/>
    </source>
</evidence>
<keyword evidence="2" id="KW-0539">Nucleus</keyword>
<evidence type="ECO:0000256" key="2">
    <source>
        <dbReference type="RuleBase" id="RU367018"/>
    </source>
</evidence>
<dbReference type="InterPro" id="IPR007527">
    <property type="entry name" value="Znf_SWIM"/>
</dbReference>
<dbReference type="PANTHER" id="PTHR31669:SF292">
    <property type="entry name" value="OS02G0262500 PROTEIN"/>
    <property type="match status" value="1"/>
</dbReference>
<dbReference type="PANTHER" id="PTHR31669">
    <property type="entry name" value="PROTEIN FAR1-RELATED SEQUENCE 10-RELATED"/>
    <property type="match status" value="1"/>
</dbReference>
<evidence type="ECO:0000313" key="5">
    <source>
        <dbReference type="Proteomes" id="UP000289738"/>
    </source>
</evidence>
<evidence type="ECO:0000259" key="3">
    <source>
        <dbReference type="PROSITE" id="PS50966"/>
    </source>
</evidence>
<dbReference type="GO" id="GO:0008270">
    <property type="term" value="F:zinc ion binding"/>
    <property type="evidence" value="ECO:0007669"/>
    <property type="project" value="UniProtKB-UniRule"/>
</dbReference>
<dbReference type="Proteomes" id="UP000289738">
    <property type="component" value="Chromosome A04"/>
</dbReference>
<dbReference type="InterPro" id="IPR031052">
    <property type="entry name" value="FHY3/FAR1"/>
</dbReference>
<name>A0A445DE25_ARAHY</name>